<evidence type="ECO:0000256" key="1">
    <source>
        <dbReference type="ARBA" id="ARBA00004370"/>
    </source>
</evidence>
<accession>A0AA35G874</accession>
<dbReference type="GO" id="GO:0016020">
    <property type="term" value="C:membrane"/>
    <property type="evidence" value="ECO:0007669"/>
    <property type="project" value="UniProtKB-SubCell"/>
</dbReference>
<protein>
    <submittedName>
        <fullName evidence="7">Galactosyldiacylglycerol synthase</fullName>
    </submittedName>
</protein>
<evidence type="ECO:0000256" key="2">
    <source>
        <dbReference type="ARBA" id="ARBA00006962"/>
    </source>
</evidence>
<comment type="similarity">
    <text evidence="2">Belongs to the glycosyltransferase 28 family.</text>
</comment>
<dbReference type="PANTHER" id="PTHR43025">
    <property type="entry name" value="MONOGALACTOSYLDIACYLGLYCEROL SYNTHASE"/>
    <property type="match status" value="1"/>
</dbReference>
<feature type="domain" description="Glycosyl transferase family 28 C-terminal" evidence="5">
    <location>
        <begin position="212"/>
        <end position="327"/>
    </location>
</feature>
<evidence type="ECO:0000313" key="8">
    <source>
        <dbReference type="Proteomes" id="UP001163687"/>
    </source>
</evidence>
<dbReference type="Pfam" id="PF06925">
    <property type="entry name" value="MGDG_synth"/>
    <property type="match status" value="1"/>
</dbReference>
<dbReference type="InterPro" id="IPR050519">
    <property type="entry name" value="Glycosyltransf_28_UgtP"/>
</dbReference>
<dbReference type="KEGG" id="cmic:caldi_18000"/>
<feature type="domain" description="Diacylglycerol glucosyltransferase N-terminal" evidence="6">
    <location>
        <begin position="20"/>
        <end position="188"/>
    </location>
</feature>
<reference evidence="7" key="1">
    <citation type="submission" date="2022-03" db="EMBL/GenBank/DDBJ databases">
        <title>Complete genome sequence of Caldinitratiruptor microaerophilus.</title>
        <authorList>
            <person name="Mukaiyama R."/>
            <person name="Nishiyama T."/>
            <person name="Ueda K."/>
        </authorList>
    </citation>
    <scope>NUCLEOTIDE SEQUENCE</scope>
    <source>
        <strain evidence="7">JCM 16183</strain>
    </source>
</reference>
<dbReference type="Gene3D" id="3.40.50.2000">
    <property type="entry name" value="Glycogen Phosphorylase B"/>
    <property type="match status" value="1"/>
</dbReference>
<dbReference type="RefSeq" id="WP_264841411.1">
    <property type="nucleotide sequence ID" value="NZ_AP025628.1"/>
</dbReference>
<sequence>MTRGPVPRVLVLSARFGSGHTQAARAVAAAVGRLRPGALVVVRELGTRPATRGERLLPAVADVYLRLLRWTPGSYGWLYRQTATASDARGAGDVASWLLGPAIREAVRSVRPDVVLATHPFPGLAVAHLRWRGELGVPAAVVLTDFWPHPAWIHPGYDRFFVASASTARALFGRGVPPGRVAVTGIPIGEAFWAGSPGGLRRGCAADAPGRVLVMGGSLGIGPLEAVSRFLLRLDPPPAVTVVAGQDRRAAARLRGLAADHPRLEVHGYTPDVASLMAWADLLVTKAGGLTCSEALAVGLPMVLLRPLPGHEEDNAAHLTRLGAAIQARTPGQAAALARYLLVDAPGRRERMGEAARAAGRPRAALAVAGRVLALAGHVVLPDTVRA</sequence>
<dbReference type="EMBL" id="AP025628">
    <property type="protein sequence ID" value="BDG60710.1"/>
    <property type="molecule type" value="Genomic_DNA"/>
</dbReference>
<evidence type="ECO:0000259" key="6">
    <source>
        <dbReference type="Pfam" id="PF06925"/>
    </source>
</evidence>
<dbReference type="Proteomes" id="UP001163687">
    <property type="component" value="Chromosome"/>
</dbReference>
<proteinExistence type="inferred from homology"/>
<dbReference type="AlphaFoldDB" id="A0AA35G874"/>
<dbReference type="GO" id="GO:0009247">
    <property type="term" value="P:glycolipid biosynthetic process"/>
    <property type="evidence" value="ECO:0007669"/>
    <property type="project" value="InterPro"/>
</dbReference>
<keyword evidence="8" id="KW-1185">Reference proteome</keyword>
<evidence type="ECO:0000313" key="7">
    <source>
        <dbReference type="EMBL" id="BDG60710.1"/>
    </source>
</evidence>
<comment type="subcellular location">
    <subcellularLocation>
        <location evidence="1">Membrane</location>
    </subcellularLocation>
</comment>
<keyword evidence="3" id="KW-0328">Glycosyltransferase</keyword>
<name>A0AA35G874_9FIRM</name>
<evidence type="ECO:0000256" key="4">
    <source>
        <dbReference type="ARBA" id="ARBA00022679"/>
    </source>
</evidence>
<keyword evidence="4" id="KW-0808">Transferase</keyword>
<dbReference type="Pfam" id="PF04101">
    <property type="entry name" value="Glyco_tran_28_C"/>
    <property type="match status" value="1"/>
</dbReference>
<organism evidence="7 8">
    <name type="scientific">Caldinitratiruptor microaerophilus</name>
    <dbReference type="NCBI Taxonomy" id="671077"/>
    <lineage>
        <taxon>Bacteria</taxon>
        <taxon>Bacillati</taxon>
        <taxon>Bacillota</taxon>
        <taxon>Clostridia</taxon>
        <taxon>Eubacteriales</taxon>
        <taxon>Symbiobacteriaceae</taxon>
        <taxon>Caldinitratiruptor</taxon>
    </lineage>
</organism>
<dbReference type="InterPro" id="IPR007235">
    <property type="entry name" value="Glyco_trans_28_C"/>
</dbReference>
<evidence type="ECO:0000259" key="5">
    <source>
        <dbReference type="Pfam" id="PF04101"/>
    </source>
</evidence>
<dbReference type="GO" id="GO:0016758">
    <property type="term" value="F:hexosyltransferase activity"/>
    <property type="evidence" value="ECO:0007669"/>
    <property type="project" value="InterPro"/>
</dbReference>
<dbReference type="InterPro" id="IPR009695">
    <property type="entry name" value="Diacylglyc_glucosyltr_N"/>
</dbReference>
<gene>
    <name evidence="7" type="ORF">caldi_18000</name>
</gene>
<dbReference type="SUPFAM" id="SSF53756">
    <property type="entry name" value="UDP-Glycosyltransferase/glycogen phosphorylase"/>
    <property type="match status" value="1"/>
</dbReference>
<dbReference type="PANTHER" id="PTHR43025:SF3">
    <property type="entry name" value="MONOGALACTOSYLDIACYLGLYCEROL SYNTHASE 1, CHLOROPLASTIC"/>
    <property type="match status" value="1"/>
</dbReference>
<evidence type="ECO:0000256" key="3">
    <source>
        <dbReference type="ARBA" id="ARBA00022676"/>
    </source>
</evidence>